<dbReference type="GO" id="GO:0004519">
    <property type="term" value="F:endonuclease activity"/>
    <property type="evidence" value="ECO:0007669"/>
    <property type="project" value="UniProtKB-KW"/>
</dbReference>
<dbReference type="Pfam" id="PF01420">
    <property type="entry name" value="Methylase_S"/>
    <property type="match status" value="1"/>
</dbReference>
<proteinExistence type="inferred from homology"/>
<dbReference type="PANTHER" id="PTHR30408">
    <property type="entry name" value="TYPE-1 RESTRICTION ENZYME ECOKI SPECIFICITY PROTEIN"/>
    <property type="match status" value="1"/>
</dbReference>
<dbReference type="InterPro" id="IPR044946">
    <property type="entry name" value="Restrct_endonuc_typeI_TRD_sf"/>
</dbReference>
<dbReference type="InterPro" id="IPR052021">
    <property type="entry name" value="Type-I_RS_S_subunit"/>
</dbReference>
<reference evidence="6 8" key="1">
    <citation type="journal article" date="2014" name="Genome Announc.">
        <title>Draft Genome Sequences of Streptococcus bovis Strains ATCC 33317 and JB1.</title>
        <authorList>
            <person name="Benahmed F.H."/>
            <person name="Gopinath G.R."/>
            <person name="Harbottle H."/>
            <person name="Cotta M.A."/>
            <person name="Luo Y."/>
            <person name="Henderson C."/>
            <person name="Teri P."/>
            <person name="Soppet D."/>
            <person name="Rasmussen M."/>
            <person name="Whitehead T.R."/>
            <person name="Davidson M."/>
        </authorList>
    </citation>
    <scope>NUCLEOTIDE SEQUENCE [LARGE SCALE GENOMIC DNA]</scope>
    <source>
        <strain evidence="6 8">JB1</strain>
    </source>
</reference>
<keyword evidence="3" id="KW-0238">DNA-binding</keyword>
<dbReference type="EMBL" id="AUZH01000020">
    <property type="protein sequence ID" value="KFN87808.1"/>
    <property type="molecule type" value="Genomic_DNA"/>
</dbReference>
<dbReference type="Gene3D" id="3.90.220.20">
    <property type="entry name" value="DNA methylase specificity domains"/>
    <property type="match status" value="1"/>
</dbReference>
<feature type="coiled-coil region" evidence="4">
    <location>
        <begin position="165"/>
        <end position="192"/>
    </location>
</feature>
<evidence type="ECO:0000313" key="9">
    <source>
        <dbReference type="Proteomes" id="UP000182793"/>
    </source>
</evidence>
<evidence type="ECO:0000256" key="2">
    <source>
        <dbReference type="ARBA" id="ARBA00022747"/>
    </source>
</evidence>
<protein>
    <submittedName>
        <fullName evidence="6">Type I restriction endonuclease subunit S</fullName>
    </submittedName>
    <submittedName>
        <fullName evidence="7">Type I restriction modification DNA specificity domain-containing protein</fullName>
    </submittedName>
</protein>
<dbReference type="AlphaFoldDB" id="A0A091CB18"/>
<evidence type="ECO:0000256" key="4">
    <source>
        <dbReference type="SAM" id="Coils"/>
    </source>
</evidence>
<keyword evidence="6" id="KW-0255">Endonuclease</keyword>
<dbReference type="RefSeq" id="WP_039696846.1">
    <property type="nucleotide sequence ID" value="NZ_AUZH01000020.1"/>
</dbReference>
<keyword evidence="2" id="KW-0680">Restriction system</keyword>
<dbReference type="SUPFAM" id="SSF116734">
    <property type="entry name" value="DNA methylase specificity domain"/>
    <property type="match status" value="1"/>
</dbReference>
<evidence type="ECO:0000313" key="7">
    <source>
        <dbReference type="EMBL" id="SFL32865.1"/>
    </source>
</evidence>
<evidence type="ECO:0000313" key="6">
    <source>
        <dbReference type="EMBL" id="KFN87808.1"/>
    </source>
</evidence>
<comment type="caution">
    <text evidence="6">The sequence shown here is derived from an EMBL/GenBank/DDBJ whole genome shotgun (WGS) entry which is preliminary data.</text>
</comment>
<organism evidence="6 8">
    <name type="scientific">Streptococcus equinus JB1</name>
    <dbReference type="NCBI Taxonomy" id="1294274"/>
    <lineage>
        <taxon>Bacteria</taxon>
        <taxon>Bacillati</taxon>
        <taxon>Bacillota</taxon>
        <taxon>Bacilli</taxon>
        <taxon>Lactobacillales</taxon>
        <taxon>Streptococcaceae</taxon>
        <taxon>Streptococcus</taxon>
    </lineage>
</organism>
<name>A0A091CB18_STREI</name>
<sequence length="198" mass="22293">MSELIEKYEANPIAKVSLSDVTEHFKGKAVSKLGDTGNVSVVNLSDMTETDIDYDHLKKIDAEQDSVSRYLLEDGDVLIASKGTVKKVAVFHDQDRAIIASANITVLRPTADISGTYIKLFLESELGQELLETTNTGKNVMNLNTKKIVSIQIPKLQPLKQAFLIQRYEQGLKDYKRKITRANQEWQHIRDDVAKNLF</sequence>
<accession>A0A091CB18</accession>
<keyword evidence="6" id="KW-0378">Hydrolase</keyword>
<gene>
    <name evidence="6" type="ORF">H702_06080</name>
    <name evidence="7" type="ORF">SAMN02910290_01408</name>
</gene>
<evidence type="ECO:0000313" key="8">
    <source>
        <dbReference type="Proteomes" id="UP000029382"/>
    </source>
</evidence>
<dbReference type="EMBL" id="FOTG01000007">
    <property type="protein sequence ID" value="SFL32865.1"/>
    <property type="molecule type" value="Genomic_DNA"/>
</dbReference>
<keyword evidence="6" id="KW-0540">Nuclease</keyword>
<keyword evidence="4" id="KW-0175">Coiled coil</keyword>
<comment type="similarity">
    <text evidence="1">Belongs to the type-I restriction system S methylase family.</text>
</comment>
<dbReference type="Proteomes" id="UP000029382">
    <property type="component" value="Unassembled WGS sequence"/>
</dbReference>
<dbReference type="GO" id="GO:0009307">
    <property type="term" value="P:DNA restriction-modification system"/>
    <property type="evidence" value="ECO:0007669"/>
    <property type="project" value="UniProtKB-KW"/>
</dbReference>
<dbReference type="PANTHER" id="PTHR30408:SF12">
    <property type="entry name" value="TYPE I RESTRICTION ENZYME MJAVIII SPECIFICITY SUBUNIT"/>
    <property type="match status" value="1"/>
</dbReference>
<dbReference type="GO" id="GO:0003677">
    <property type="term" value="F:DNA binding"/>
    <property type="evidence" value="ECO:0007669"/>
    <property type="project" value="UniProtKB-KW"/>
</dbReference>
<reference evidence="7 9" key="2">
    <citation type="submission" date="2016-10" db="EMBL/GenBank/DDBJ databases">
        <authorList>
            <person name="Varghese N."/>
            <person name="Submissions S."/>
        </authorList>
    </citation>
    <scope>NUCLEOTIDE SEQUENCE [LARGE SCALE GENOMIC DNA]</scope>
    <source>
        <strain evidence="7 9">JB1</strain>
    </source>
</reference>
<dbReference type="Proteomes" id="UP000182793">
    <property type="component" value="Unassembled WGS sequence"/>
</dbReference>
<evidence type="ECO:0000256" key="1">
    <source>
        <dbReference type="ARBA" id="ARBA00010923"/>
    </source>
</evidence>
<dbReference type="InterPro" id="IPR000055">
    <property type="entry name" value="Restrct_endonuc_typeI_TRD"/>
</dbReference>
<evidence type="ECO:0000259" key="5">
    <source>
        <dbReference type="Pfam" id="PF01420"/>
    </source>
</evidence>
<keyword evidence="9" id="KW-1185">Reference proteome</keyword>
<evidence type="ECO:0000256" key="3">
    <source>
        <dbReference type="ARBA" id="ARBA00023125"/>
    </source>
</evidence>
<feature type="domain" description="Type I restriction modification DNA specificity" evidence="5">
    <location>
        <begin position="15"/>
        <end position="154"/>
    </location>
</feature>